<dbReference type="Pfam" id="PF06835">
    <property type="entry name" value="LptC"/>
    <property type="match status" value="1"/>
</dbReference>
<feature type="region of interest" description="Disordered" evidence="6">
    <location>
        <begin position="1"/>
        <end position="22"/>
    </location>
</feature>
<comment type="caution">
    <text evidence="7">The sequence shown here is derived from an EMBL/GenBank/DDBJ whole genome shotgun (WGS) entry which is preliminary data.</text>
</comment>
<dbReference type="GO" id="GO:0017089">
    <property type="term" value="F:glycolipid transfer activity"/>
    <property type="evidence" value="ECO:0007669"/>
    <property type="project" value="TreeGrafter"/>
</dbReference>
<keyword evidence="2" id="KW-0997">Cell inner membrane</keyword>
<organism evidence="7 8">
    <name type="scientific">Aquariibacter albus</name>
    <dbReference type="NCBI Taxonomy" id="2759899"/>
    <lineage>
        <taxon>Bacteria</taxon>
        <taxon>Pseudomonadati</taxon>
        <taxon>Pseudomonadota</taxon>
        <taxon>Betaproteobacteria</taxon>
        <taxon>Burkholderiales</taxon>
        <taxon>Sphaerotilaceae</taxon>
        <taxon>Aquariibacter</taxon>
    </lineage>
</organism>
<evidence type="ECO:0000256" key="6">
    <source>
        <dbReference type="SAM" id="MobiDB-lite"/>
    </source>
</evidence>
<evidence type="ECO:0000256" key="4">
    <source>
        <dbReference type="ARBA" id="ARBA00022989"/>
    </source>
</evidence>
<sequence>MKPPPRSGEPAPADSGLADEAPFAELRPLAPLRRRDARAPAAVGPWPLRLYVRAWDAMLGSLPVLLLAVLAGLSWWLVRSTPEPEADAPERALRHVPDYTMQHFAMSAYGADGRLQHRLAGEALRHYPDTQTLEIDAIRMVGFDTGGQLLRGRAERGWSREDGSELRLNGKVIIQRERLLSSNAPADDLGAGRLEFLGERLDVFPERKTLHSSLPVTLRDRRSEVHGGSLDYDHVQRVAVLAGGVRGRFLPPEDASRLAPLATDAAPPASAASAALP</sequence>
<keyword evidence="1" id="KW-1003">Cell membrane</keyword>
<dbReference type="AlphaFoldDB" id="A0A839HTX6"/>
<dbReference type="PANTHER" id="PTHR37481">
    <property type="entry name" value="LIPOPOLYSACCHARIDE EXPORT SYSTEM PROTEIN LPTC"/>
    <property type="match status" value="1"/>
</dbReference>
<evidence type="ECO:0000313" key="8">
    <source>
        <dbReference type="Proteomes" id="UP000586093"/>
    </source>
</evidence>
<reference evidence="7 8" key="1">
    <citation type="submission" date="2020-08" db="EMBL/GenBank/DDBJ databases">
        <title>Aquariorum lacteus gen. nov., sp. nov., a new member of the family Comamonadaceae, isolated from freshwater aquarium.</title>
        <authorList>
            <person name="Chun S.-J."/>
        </authorList>
    </citation>
    <scope>NUCLEOTIDE SEQUENCE [LARGE SCALE GENOMIC DNA]</scope>
    <source>
        <strain evidence="7 8">SJAQ100</strain>
    </source>
</reference>
<dbReference type="NCBIfam" id="TIGR04409">
    <property type="entry name" value="LptC_YrbK"/>
    <property type="match status" value="1"/>
</dbReference>
<dbReference type="Gene3D" id="2.60.450.10">
    <property type="entry name" value="Lipopolysaccharide (LPS) transport protein A like domain"/>
    <property type="match status" value="1"/>
</dbReference>
<keyword evidence="3" id="KW-0812">Transmembrane</keyword>
<dbReference type="EMBL" id="JACIVI010000005">
    <property type="protein sequence ID" value="MBB1162939.1"/>
    <property type="molecule type" value="Genomic_DNA"/>
</dbReference>
<dbReference type="GO" id="GO:0005886">
    <property type="term" value="C:plasma membrane"/>
    <property type="evidence" value="ECO:0007669"/>
    <property type="project" value="InterPro"/>
</dbReference>
<name>A0A839HTX6_9BURK</name>
<dbReference type="PANTHER" id="PTHR37481:SF1">
    <property type="entry name" value="LIPOPOLYSACCHARIDE EXPORT SYSTEM PROTEIN LPTC"/>
    <property type="match status" value="1"/>
</dbReference>
<dbReference type="InterPro" id="IPR052363">
    <property type="entry name" value="LPS_export_LptC"/>
</dbReference>
<evidence type="ECO:0000256" key="1">
    <source>
        <dbReference type="ARBA" id="ARBA00022475"/>
    </source>
</evidence>
<dbReference type="RefSeq" id="WP_182665351.1">
    <property type="nucleotide sequence ID" value="NZ_JACIVI010000005.1"/>
</dbReference>
<evidence type="ECO:0000256" key="2">
    <source>
        <dbReference type="ARBA" id="ARBA00022519"/>
    </source>
</evidence>
<gene>
    <name evidence="7" type="primary">lptC</name>
    <name evidence="7" type="ORF">H4F90_13220</name>
</gene>
<keyword evidence="8" id="KW-1185">Reference proteome</keyword>
<dbReference type="Proteomes" id="UP000586093">
    <property type="component" value="Unassembled WGS sequence"/>
</dbReference>
<dbReference type="InterPro" id="IPR026265">
    <property type="entry name" value="LptC"/>
</dbReference>
<dbReference type="InterPro" id="IPR010664">
    <property type="entry name" value="LipoPS_assembly_LptC-rel"/>
</dbReference>
<accession>A0A839HTX6</accession>
<evidence type="ECO:0000256" key="3">
    <source>
        <dbReference type="ARBA" id="ARBA00022692"/>
    </source>
</evidence>
<keyword evidence="4" id="KW-1133">Transmembrane helix</keyword>
<evidence type="ECO:0000313" key="7">
    <source>
        <dbReference type="EMBL" id="MBB1162939.1"/>
    </source>
</evidence>
<keyword evidence="5" id="KW-0472">Membrane</keyword>
<dbReference type="GO" id="GO:0030288">
    <property type="term" value="C:outer membrane-bounded periplasmic space"/>
    <property type="evidence" value="ECO:0007669"/>
    <property type="project" value="TreeGrafter"/>
</dbReference>
<proteinExistence type="predicted"/>
<protein>
    <submittedName>
        <fullName evidence="7">LPS export ABC transporter periplasmic protein LptC</fullName>
    </submittedName>
</protein>
<dbReference type="GO" id="GO:0015221">
    <property type="term" value="F:lipopolysaccharide transmembrane transporter activity"/>
    <property type="evidence" value="ECO:0007669"/>
    <property type="project" value="InterPro"/>
</dbReference>
<evidence type="ECO:0000256" key="5">
    <source>
        <dbReference type="ARBA" id="ARBA00023136"/>
    </source>
</evidence>